<evidence type="ECO:0000313" key="1">
    <source>
        <dbReference type="EMBL" id="GBP35828.1"/>
    </source>
</evidence>
<sequence length="136" mass="15797">MIIIQIEGRKLNLESKPITKTSKKHRRRYFIPYFEHPSCGPSHGVGEHWLWTILYGSVCARSEQGYVFDCQQFQCFGRQFPAIADPCGIILEVFSITVLMWSGHPQFGLLQLKSSKRMTEGEDGFYVVVEQYFGRW</sequence>
<name>A0A4C1VA04_EUMVA</name>
<proteinExistence type="predicted"/>
<accession>A0A4C1VA04</accession>
<evidence type="ECO:0000313" key="2">
    <source>
        <dbReference type="Proteomes" id="UP000299102"/>
    </source>
</evidence>
<keyword evidence="2" id="KW-1185">Reference proteome</keyword>
<dbReference type="EMBL" id="BGZK01000310">
    <property type="protein sequence ID" value="GBP35828.1"/>
    <property type="molecule type" value="Genomic_DNA"/>
</dbReference>
<dbReference type="Proteomes" id="UP000299102">
    <property type="component" value="Unassembled WGS sequence"/>
</dbReference>
<reference evidence="1 2" key="1">
    <citation type="journal article" date="2019" name="Commun. Biol.">
        <title>The bagworm genome reveals a unique fibroin gene that provides high tensile strength.</title>
        <authorList>
            <person name="Kono N."/>
            <person name="Nakamura H."/>
            <person name="Ohtoshi R."/>
            <person name="Tomita M."/>
            <person name="Numata K."/>
            <person name="Arakawa K."/>
        </authorList>
    </citation>
    <scope>NUCLEOTIDE SEQUENCE [LARGE SCALE GENOMIC DNA]</scope>
</reference>
<organism evidence="1 2">
    <name type="scientific">Eumeta variegata</name>
    <name type="common">Bagworm moth</name>
    <name type="synonym">Eumeta japonica</name>
    <dbReference type="NCBI Taxonomy" id="151549"/>
    <lineage>
        <taxon>Eukaryota</taxon>
        <taxon>Metazoa</taxon>
        <taxon>Ecdysozoa</taxon>
        <taxon>Arthropoda</taxon>
        <taxon>Hexapoda</taxon>
        <taxon>Insecta</taxon>
        <taxon>Pterygota</taxon>
        <taxon>Neoptera</taxon>
        <taxon>Endopterygota</taxon>
        <taxon>Lepidoptera</taxon>
        <taxon>Glossata</taxon>
        <taxon>Ditrysia</taxon>
        <taxon>Tineoidea</taxon>
        <taxon>Psychidae</taxon>
        <taxon>Oiketicinae</taxon>
        <taxon>Eumeta</taxon>
    </lineage>
</organism>
<gene>
    <name evidence="1" type="ORF">EVAR_27748_1</name>
</gene>
<protein>
    <submittedName>
        <fullName evidence="1">Uncharacterized protein</fullName>
    </submittedName>
</protein>
<dbReference type="AlphaFoldDB" id="A0A4C1VA04"/>
<comment type="caution">
    <text evidence="1">The sequence shown here is derived from an EMBL/GenBank/DDBJ whole genome shotgun (WGS) entry which is preliminary data.</text>
</comment>